<comment type="caution">
    <text evidence="3">The sequence shown here is derived from an EMBL/GenBank/DDBJ whole genome shotgun (WGS) entry which is preliminary data.</text>
</comment>
<feature type="transmembrane region" description="Helical" evidence="1">
    <location>
        <begin position="20"/>
        <end position="42"/>
    </location>
</feature>
<keyword evidence="1" id="KW-0812">Transmembrane</keyword>
<sequence length="204" mass="23204">MRWWNEFVAGVETVLPLPAVVLLLFVAATVVALLWYFFPAWIPRRWPRLRMPRWRFRLPTWRWRWRKPVWRRSAKAAAEAPAEPVEGDEVPELPAAMFADLADRLAAEGRFAEAIRERLRGMVRQLIERGVLEHRPGWTVTELAAVAAARRPQVSGPLNAAGQLFSDIWYGDRPAGAEQDNSMRAHVAAQTAALSVREPIGVPR</sequence>
<evidence type="ECO:0000313" key="3">
    <source>
        <dbReference type="EMBL" id="GIJ52988.1"/>
    </source>
</evidence>
<keyword evidence="1" id="KW-0472">Membrane</keyword>
<feature type="domain" description="Protein-glutamine gamma-glutamyltransferase-like C-terminal" evidence="2">
    <location>
        <begin position="119"/>
        <end position="187"/>
    </location>
</feature>
<dbReference type="EMBL" id="BOPG01000004">
    <property type="protein sequence ID" value="GIJ52988.1"/>
    <property type="molecule type" value="Genomic_DNA"/>
</dbReference>
<keyword evidence="1" id="KW-1133">Transmembrane helix</keyword>
<accession>A0A8J3Z0R2</accession>
<dbReference type="AlphaFoldDB" id="A0A8J3Z0R2"/>
<evidence type="ECO:0000256" key="1">
    <source>
        <dbReference type="SAM" id="Phobius"/>
    </source>
</evidence>
<organism evidence="3 4">
    <name type="scientific">Virgisporangium aurantiacum</name>
    <dbReference type="NCBI Taxonomy" id="175570"/>
    <lineage>
        <taxon>Bacteria</taxon>
        <taxon>Bacillati</taxon>
        <taxon>Actinomycetota</taxon>
        <taxon>Actinomycetes</taxon>
        <taxon>Micromonosporales</taxon>
        <taxon>Micromonosporaceae</taxon>
        <taxon>Virgisporangium</taxon>
    </lineage>
</organism>
<dbReference type="Proteomes" id="UP000612585">
    <property type="component" value="Unassembled WGS sequence"/>
</dbReference>
<reference evidence="3" key="1">
    <citation type="submission" date="2021-01" db="EMBL/GenBank/DDBJ databases">
        <title>Whole genome shotgun sequence of Virgisporangium aurantiacum NBRC 16421.</title>
        <authorList>
            <person name="Komaki H."/>
            <person name="Tamura T."/>
        </authorList>
    </citation>
    <scope>NUCLEOTIDE SEQUENCE</scope>
    <source>
        <strain evidence="3">NBRC 16421</strain>
    </source>
</reference>
<name>A0A8J3Z0R2_9ACTN</name>
<keyword evidence="4" id="KW-1185">Reference proteome</keyword>
<dbReference type="RefSeq" id="WP_239151250.1">
    <property type="nucleotide sequence ID" value="NZ_BOPG01000004.1"/>
</dbReference>
<protein>
    <recommendedName>
        <fullName evidence="2">Protein-glutamine gamma-glutamyltransferase-like C-terminal domain-containing protein</fullName>
    </recommendedName>
</protein>
<proteinExistence type="predicted"/>
<dbReference type="Pfam" id="PF13559">
    <property type="entry name" value="DUF4129"/>
    <property type="match status" value="1"/>
</dbReference>
<evidence type="ECO:0000313" key="4">
    <source>
        <dbReference type="Proteomes" id="UP000612585"/>
    </source>
</evidence>
<dbReference type="InterPro" id="IPR025403">
    <property type="entry name" value="TgpA-like_C"/>
</dbReference>
<evidence type="ECO:0000259" key="2">
    <source>
        <dbReference type="Pfam" id="PF13559"/>
    </source>
</evidence>
<gene>
    <name evidence="3" type="ORF">Vau01_005040</name>
</gene>